<sequence>MTDPLSITASIVAIAVAGIKVSVALFGLAEQVVTARERVENIANDISSTCAILNQLHDLIGPDPGHDGARNSLFTQTALSDILGAIQHCDRMFHKVQVYLKKASRQIKQSAVADPQAKKVELSRSERAKWPFLQPQFDELRNDLRDSKGNLLLMIAVANLTLAERSVPCRVVDETEK</sequence>
<keyword evidence="1" id="KW-0812">Transmembrane</keyword>
<accession>A0A6A6JW87</accession>
<protein>
    <recommendedName>
        <fullName evidence="4">Fungal N-terminal domain-containing protein</fullName>
    </recommendedName>
</protein>
<gene>
    <name evidence="2" type="ORF">EI97DRAFT_455364</name>
</gene>
<dbReference type="OrthoDB" id="3694717at2759"/>
<dbReference type="RefSeq" id="XP_033658012.1">
    <property type="nucleotide sequence ID" value="XM_033800637.1"/>
</dbReference>
<feature type="transmembrane region" description="Helical" evidence="1">
    <location>
        <begin position="6"/>
        <end position="28"/>
    </location>
</feature>
<dbReference type="PANTHER" id="PTHR36167:SF3">
    <property type="entry name" value="C2H2 FINGER DOMAIN TRANSCRIPTION FACTOR (EUROFUNG)-RELATED"/>
    <property type="match status" value="1"/>
</dbReference>
<reference evidence="2" key="1">
    <citation type="journal article" date="2020" name="Stud. Mycol.">
        <title>101 Dothideomycetes genomes: a test case for predicting lifestyles and emergence of pathogens.</title>
        <authorList>
            <person name="Haridas S."/>
            <person name="Albert R."/>
            <person name="Binder M."/>
            <person name="Bloem J."/>
            <person name="Labutti K."/>
            <person name="Salamov A."/>
            <person name="Andreopoulos B."/>
            <person name="Baker S."/>
            <person name="Barry K."/>
            <person name="Bills G."/>
            <person name="Bluhm B."/>
            <person name="Cannon C."/>
            <person name="Castanera R."/>
            <person name="Culley D."/>
            <person name="Daum C."/>
            <person name="Ezra D."/>
            <person name="Gonzalez J."/>
            <person name="Henrissat B."/>
            <person name="Kuo A."/>
            <person name="Liang C."/>
            <person name="Lipzen A."/>
            <person name="Lutzoni F."/>
            <person name="Magnuson J."/>
            <person name="Mondo S."/>
            <person name="Nolan M."/>
            <person name="Ohm R."/>
            <person name="Pangilinan J."/>
            <person name="Park H.-J."/>
            <person name="Ramirez L."/>
            <person name="Alfaro M."/>
            <person name="Sun H."/>
            <person name="Tritt A."/>
            <person name="Yoshinaga Y."/>
            <person name="Zwiers L.-H."/>
            <person name="Turgeon B."/>
            <person name="Goodwin S."/>
            <person name="Spatafora J."/>
            <person name="Crous P."/>
            <person name="Grigoriev I."/>
        </authorList>
    </citation>
    <scope>NUCLEOTIDE SEQUENCE</scope>
    <source>
        <strain evidence="2">CBS 379.55</strain>
    </source>
</reference>
<name>A0A6A6JW87_WESOR</name>
<dbReference type="GO" id="GO:0006355">
    <property type="term" value="P:regulation of DNA-templated transcription"/>
    <property type="evidence" value="ECO:0007669"/>
    <property type="project" value="InterPro"/>
</dbReference>
<keyword evidence="3" id="KW-1185">Reference proteome</keyword>
<evidence type="ECO:0000256" key="1">
    <source>
        <dbReference type="SAM" id="Phobius"/>
    </source>
</evidence>
<dbReference type="PANTHER" id="PTHR36167">
    <property type="entry name" value="C2H2 FINGER DOMAIN TRANSCRIPTION FACTOR (EUROFUNG)-RELATED"/>
    <property type="match status" value="1"/>
</dbReference>
<evidence type="ECO:0008006" key="4">
    <source>
        <dbReference type="Google" id="ProtNLM"/>
    </source>
</evidence>
<evidence type="ECO:0000313" key="3">
    <source>
        <dbReference type="Proteomes" id="UP000800097"/>
    </source>
</evidence>
<dbReference type="GeneID" id="54553812"/>
<keyword evidence="1" id="KW-0472">Membrane</keyword>
<dbReference type="EMBL" id="ML986485">
    <property type="protein sequence ID" value="KAF2280474.1"/>
    <property type="molecule type" value="Genomic_DNA"/>
</dbReference>
<dbReference type="Proteomes" id="UP000800097">
    <property type="component" value="Unassembled WGS sequence"/>
</dbReference>
<dbReference type="AlphaFoldDB" id="A0A6A6JW87"/>
<evidence type="ECO:0000313" key="2">
    <source>
        <dbReference type="EMBL" id="KAF2280474.1"/>
    </source>
</evidence>
<proteinExistence type="predicted"/>
<organism evidence="2 3">
    <name type="scientific">Westerdykella ornata</name>
    <dbReference type="NCBI Taxonomy" id="318751"/>
    <lineage>
        <taxon>Eukaryota</taxon>
        <taxon>Fungi</taxon>
        <taxon>Dikarya</taxon>
        <taxon>Ascomycota</taxon>
        <taxon>Pezizomycotina</taxon>
        <taxon>Dothideomycetes</taxon>
        <taxon>Pleosporomycetidae</taxon>
        <taxon>Pleosporales</taxon>
        <taxon>Sporormiaceae</taxon>
        <taxon>Westerdykella</taxon>
    </lineage>
</organism>
<keyword evidence="1" id="KW-1133">Transmembrane helix</keyword>
<dbReference type="InterPro" id="IPR039327">
    <property type="entry name" value="CON7-like"/>
</dbReference>